<organism evidence="2">
    <name type="scientific">Candidatus Kentrum sp. FW</name>
    <dbReference type="NCBI Taxonomy" id="2126338"/>
    <lineage>
        <taxon>Bacteria</taxon>
        <taxon>Pseudomonadati</taxon>
        <taxon>Pseudomonadota</taxon>
        <taxon>Gammaproteobacteria</taxon>
        <taxon>Candidatus Kentrum</taxon>
    </lineage>
</organism>
<name>A0A450SDQ7_9GAMM</name>
<evidence type="ECO:0000256" key="1">
    <source>
        <dbReference type="SAM" id="Phobius"/>
    </source>
</evidence>
<protein>
    <submittedName>
        <fullName evidence="2">Prepilin-type N-terminal cleavage/methylation domain-containing protein</fullName>
    </submittedName>
</protein>
<feature type="transmembrane region" description="Helical" evidence="1">
    <location>
        <begin position="7"/>
        <end position="28"/>
    </location>
</feature>
<keyword evidence="1" id="KW-0472">Membrane</keyword>
<accession>A0A450SDQ7</accession>
<dbReference type="EMBL" id="CAADFD010000013">
    <property type="protein sequence ID" value="VFJ52968.1"/>
    <property type="molecule type" value="Genomic_DNA"/>
</dbReference>
<evidence type="ECO:0000313" key="3">
    <source>
        <dbReference type="EMBL" id="VFJ52968.1"/>
    </source>
</evidence>
<dbReference type="PROSITE" id="PS00409">
    <property type="entry name" value="PROKAR_NTER_METHYL"/>
    <property type="match status" value="1"/>
</dbReference>
<dbReference type="NCBIfam" id="TIGR02532">
    <property type="entry name" value="IV_pilin_GFxxxE"/>
    <property type="match status" value="1"/>
</dbReference>
<keyword evidence="1" id="KW-0812">Transmembrane</keyword>
<gene>
    <name evidence="2" type="ORF">BECKFW1821A_GA0114235_102812</name>
    <name evidence="3" type="ORF">BECKFW1821B_GA0114236_101339</name>
</gene>
<dbReference type="Pfam" id="PF07963">
    <property type="entry name" value="N_methyl"/>
    <property type="match status" value="1"/>
</dbReference>
<dbReference type="AlphaFoldDB" id="A0A450SDQ7"/>
<keyword evidence="1" id="KW-1133">Transmembrane helix</keyword>
<dbReference type="InterPro" id="IPR012902">
    <property type="entry name" value="N_methyl_site"/>
</dbReference>
<sequence length="234" mass="24607">MKHKQSGFTLVEIAIVLVVIGLLLGGILKGQELINSARARSLADKATGIQTAYYGFFDRYRAIPGDMTAATATSAIGVTISSGGDANGRLDNPANAPWVEPNALWEQLSKARFIAGNYAGGSTAPNAGNNVAPLNPFNQPMMVGQTDDYMGTASSAVGLNIVLGRGIPVDIAREVDIKMDDGKPLTGTMRIAVDKDAVFGTVGQSDSQTACQIQASNTYNVQGNSQDCNLVYLY</sequence>
<evidence type="ECO:0000313" key="2">
    <source>
        <dbReference type="EMBL" id="VFJ50630.1"/>
    </source>
</evidence>
<dbReference type="EMBL" id="CAADEW010000028">
    <property type="protein sequence ID" value="VFJ50630.1"/>
    <property type="molecule type" value="Genomic_DNA"/>
</dbReference>
<proteinExistence type="predicted"/>
<dbReference type="SUPFAM" id="SSF54523">
    <property type="entry name" value="Pili subunits"/>
    <property type="match status" value="1"/>
</dbReference>
<dbReference type="InterPro" id="IPR045584">
    <property type="entry name" value="Pilin-like"/>
</dbReference>
<reference evidence="2" key="1">
    <citation type="submission" date="2019-02" db="EMBL/GenBank/DDBJ databases">
        <authorList>
            <person name="Gruber-Vodicka R. H."/>
            <person name="Seah K. B. B."/>
        </authorList>
    </citation>
    <scope>NUCLEOTIDE SEQUENCE</scope>
    <source>
        <strain evidence="3">BECK_BZ106</strain>
        <strain evidence="2">BECK_BZ15</strain>
    </source>
</reference>